<name>A0A1F5VKX6_9BACT</name>
<dbReference type="EMBL" id="MFGW01000159">
    <property type="protein sequence ID" value="OGF63611.1"/>
    <property type="molecule type" value="Genomic_DNA"/>
</dbReference>
<proteinExistence type="predicted"/>
<evidence type="ECO:0000313" key="1">
    <source>
        <dbReference type="EMBL" id="OGF63611.1"/>
    </source>
</evidence>
<protein>
    <submittedName>
        <fullName evidence="1">Uncharacterized protein</fullName>
    </submittedName>
</protein>
<sequence>MTKIFIAKFSKEFIEKTLQIWQPYSSTKLTEEDAREIAENMTELFSLLAELEKKYKENGKEDHLDKADERKEI</sequence>
<dbReference type="AlphaFoldDB" id="A0A1F5VKX6"/>
<dbReference type="STRING" id="1817863.A2Y62_18825"/>
<comment type="caution">
    <text evidence="1">The sequence shown here is derived from an EMBL/GenBank/DDBJ whole genome shotgun (WGS) entry which is preliminary data.</text>
</comment>
<organism evidence="1 2">
    <name type="scientific">Candidatus Fischerbacteria bacterium RBG_13_37_8</name>
    <dbReference type="NCBI Taxonomy" id="1817863"/>
    <lineage>
        <taxon>Bacteria</taxon>
        <taxon>Candidatus Fischeribacteriota</taxon>
    </lineage>
</organism>
<gene>
    <name evidence="1" type="ORF">A2Y62_18825</name>
</gene>
<reference evidence="1 2" key="1">
    <citation type="journal article" date="2016" name="Nat. Commun.">
        <title>Thousands of microbial genomes shed light on interconnected biogeochemical processes in an aquifer system.</title>
        <authorList>
            <person name="Anantharaman K."/>
            <person name="Brown C.T."/>
            <person name="Hug L.A."/>
            <person name="Sharon I."/>
            <person name="Castelle C.J."/>
            <person name="Probst A.J."/>
            <person name="Thomas B.C."/>
            <person name="Singh A."/>
            <person name="Wilkins M.J."/>
            <person name="Karaoz U."/>
            <person name="Brodie E.L."/>
            <person name="Williams K.H."/>
            <person name="Hubbard S.S."/>
            <person name="Banfield J.F."/>
        </authorList>
    </citation>
    <scope>NUCLEOTIDE SEQUENCE [LARGE SCALE GENOMIC DNA]</scope>
</reference>
<dbReference type="Proteomes" id="UP000178943">
    <property type="component" value="Unassembled WGS sequence"/>
</dbReference>
<evidence type="ECO:0000313" key="2">
    <source>
        <dbReference type="Proteomes" id="UP000178943"/>
    </source>
</evidence>
<accession>A0A1F5VKX6</accession>